<dbReference type="AlphaFoldDB" id="A0A385SJ40"/>
<feature type="signal peptide" evidence="1">
    <location>
        <begin position="1"/>
        <end position="18"/>
    </location>
</feature>
<feature type="chain" id="PRO_5017286425" description="DUF1566 domain-containing protein" evidence="1">
    <location>
        <begin position="19"/>
        <end position="226"/>
    </location>
</feature>
<name>A0A385SJ40_9BACT</name>
<evidence type="ECO:0008006" key="4">
    <source>
        <dbReference type="Google" id="ProtNLM"/>
    </source>
</evidence>
<dbReference type="EMBL" id="CP032382">
    <property type="protein sequence ID" value="AYB29945.1"/>
    <property type="molecule type" value="Genomic_DNA"/>
</dbReference>
<organism evidence="2 3">
    <name type="scientific">Chryseolinea soli</name>
    <dbReference type="NCBI Taxonomy" id="2321403"/>
    <lineage>
        <taxon>Bacteria</taxon>
        <taxon>Pseudomonadati</taxon>
        <taxon>Bacteroidota</taxon>
        <taxon>Cytophagia</taxon>
        <taxon>Cytophagales</taxon>
        <taxon>Fulvivirgaceae</taxon>
        <taxon>Chryseolinea</taxon>
    </lineage>
</organism>
<evidence type="ECO:0000313" key="3">
    <source>
        <dbReference type="Proteomes" id="UP000266183"/>
    </source>
</evidence>
<accession>A0A385SJ40</accession>
<proteinExistence type="predicted"/>
<keyword evidence="1" id="KW-0732">Signal</keyword>
<dbReference type="KEGG" id="chk:D4L85_04835"/>
<evidence type="ECO:0000313" key="2">
    <source>
        <dbReference type="EMBL" id="AYB29945.1"/>
    </source>
</evidence>
<dbReference type="RefSeq" id="WP_119753252.1">
    <property type="nucleotide sequence ID" value="NZ_CP032382.1"/>
</dbReference>
<keyword evidence="3" id="KW-1185">Reference proteome</keyword>
<reference evidence="3" key="1">
    <citation type="submission" date="2018-09" db="EMBL/GenBank/DDBJ databases">
        <title>Chryseolinea sp. KIS68-18 isolated from soil.</title>
        <authorList>
            <person name="Weon H.-Y."/>
            <person name="Kwon S.-W."/>
            <person name="Lee S.A."/>
        </authorList>
    </citation>
    <scope>NUCLEOTIDE SEQUENCE [LARGE SCALE GENOMIC DNA]</scope>
    <source>
        <strain evidence="3">KIS68-18</strain>
    </source>
</reference>
<dbReference type="Proteomes" id="UP000266183">
    <property type="component" value="Chromosome"/>
</dbReference>
<gene>
    <name evidence="2" type="ORF">D4L85_04835</name>
</gene>
<protein>
    <recommendedName>
        <fullName evidence="4">DUF1566 domain-containing protein</fullName>
    </recommendedName>
</protein>
<sequence>MRTLFFIFAILLCYTVHAQRVRQIDTDTVVYYIDTETNETTWGGAEYTGNQHIGTNTGAYSQTDGYQNTKAIVAALGAGNYPAYRCDTLHLNGKDEWYLPAGDESKIIYQVFNASGLFAQGWYWTSTDHDNKPYNDFWTFDAWAWKKWFGGGEGDIYEKGLKIDINRSFCILKETKVILGIPESPNTSSDTFRWIDVMGRETEPQPGKVLIKKFRSGRTEKVVYLP</sequence>
<dbReference type="OrthoDB" id="9765957at2"/>
<evidence type="ECO:0000256" key="1">
    <source>
        <dbReference type="SAM" id="SignalP"/>
    </source>
</evidence>